<evidence type="ECO:0008006" key="3">
    <source>
        <dbReference type="Google" id="ProtNLM"/>
    </source>
</evidence>
<dbReference type="STRING" id="490189.SAMN02927903_02721"/>
<protein>
    <recommendedName>
        <fullName evidence="3">Tetratricopeptide repeat-containing protein</fullName>
    </recommendedName>
</protein>
<evidence type="ECO:0000313" key="1">
    <source>
        <dbReference type="EMBL" id="SCY87964.1"/>
    </source>
</evidence>
<evidence type="ECO:0000313" key="2">
    <source>
        <dbReference type="Proteomes" id="UP000199354"/>
    </source>
</evidence>
<reference evidence="1 2" key="1">
    <citation type="submission" date="2016-10" db="EMBL/GenBank/DDBJ databases">
        <authorList>
            <person name="de Groot N.N."/>
        </authorList>
    </citation>
    <scope>NUCLEOTIDE SEQUENCE [LARGE SCALE GENOMIC DNA]</scope>
    <source>
        <strain evidence="1 2">CGMCC 1.7031</strain>
    </source>
</reference>
<keyword evidence="2" id="KW-1185">Reference proteome</keyword>
<dbReference type="AlphaFoldDB" id="A0A1G5JIG3"/>
<accession>A0A1G5JIG3</accession>
<gene>
    <name evidence="1" type="ORF">SAMN02927903_02721</name>
</gene>
<organism evidence="1 2">
    <name type="scientific">Flavobacterium caeni</name>
    <dbReference type="NCBI Taxonomy" id="490189"/>
    <lineage>
        <taxon>Bacteria</taxon>
        <taxon>Pseudomonadati</taxon>
        <taxon>Bacteroidota</taxon>
        <taxon>Flavobacteriia</taxon>
        <taxon>Flavobacteriales</taxon>
        <taxon>Flavobacteriaceae</taxon>
        <taxon>Flavobacterium</taxon>
    </lineage>
</organism>
<name>A0A1G5JIG3_9FLAO</name>
<dbReference type="Proteomes" id="UP000199354">
    <property type="component" value="Unassembled WGS sequence"/>
</dbReference>
<sequence>MLGRYFPFFWMLFFVVSASWAQSHSLSPIFIKNSNLVYQDPEQVRKVASYLEHSNTPQSKAEGLYLLSESNFVLGNYSESIARLFETNQLLKADEGAALKVFVLASISSRCRIFGVQDKSDAYLDRASGLLNGLAKGTEKNGCHATVLLNQAYILLLNQAYILLHNQA</sequence>
<dbReference type="EMBL" id="FMVF01000014">
    <property type="protein sequence ID" value="SCY87964.1"/>
    <property type="molecule type" value="Genomic_DNA"/>
</dbReference>
<proteinExistence type="predicted"/>